<reference evidence="2" key="2">
    <citation type="submission" date="2016-02" db="EMBL/GenBank/DDBJ databases">
        <title>Genome sequencing of Aspergillus luchuensis NBRC 4314.</title>
        <authorList>
            <person name="Yamada O."/>
        </authorList>
    </citation>
    <scope>NUCLEOTIDE SEQUENCE [LARGE SCALE GENOMIC DNA]</scope>
    <source>
        <strain evidence="2">RIB 2604</strain>
    </source>
</reference>
<gene>
    <name evidence="1" type="ORF">RIB2604_02107760</name>
</gene>
<proteinExistence type="predicted"/>
<comment type="caution">
    <text evidence="1">The sequence shown here is derived from an EMBL/GenBank/DDBJ whole genome shotgun (WGS) entry which is preliminary data.</text>
</comment>
<dbReference type="Proteomes" id="UP000075230">
    <property type="component" value="Unassembled WGS sequence"/>
</dbReference>
<reference evidence="1 2" key="1">
    <citation type="journal article" date="2016" name="DNA Res.">
        <title>Genome sequence of Aspergillus luchuensis NBRC 4314.</title>
        <authorList>
            <person name="Yamada O."/>
            <person name="Machida M."/>
            <person name="Hosoyama A."/>
            <person name="Goto M."/>
            <person name="Takahashi T."/>
            <person name="Futagami T."/>
            <person name="Yamagata Y."/>
            <person name="Takeuchi M."/>
            <person name="Kobayashi T."/>
            <person name="Koike H."/>
            <person name="Abe K."/>
            <person name="Asai K."/>
            <person name="Arita M."/>
            <person name="Fujita N."/>
            <person name="Fukuda K."/>
            <person name="Higa K."/>
            <person name="Horikawa H."/>
            <person name="Ishikawa T."/>
            <person name="Jinno K."/>
            <person name="Kato Y."/>
            <person name="Kirimura K."/>
            <person name="Mizutani O."/>
            <person name="Nakasone K."/>
            <person name="Sano M."/>
            <person name="Shiraishi Y."/>
            <person name="Tsukahara M."/>
            <person name="Gomi K."/>
        </authorList>
    </citation>
    <scope>NUCLEOTIDE SEQUENCE [LARGE SCALE GENOMIC DNA]</scope>
    <source>
        <strain evidence="1 2">RIB 2604</strain>
    </source>
</reference>
<evidence type="ECO:0000313" key="1">
    <source>
        <dbReference type="EMBL" id="GAT27093.1"/>
    </source>
</evidence>
<name>A0A146FPQ4_ASPKA</name>
<dbReference type="AlphaFoldDB" id="A0A146FPQ4"/>
<sequence length="77" mass="8838">MLNDILNFAVRSLVTNGRLAMWMPTANDEEVELAVPMHPNLEGLVDSSPIEDYQKDRSRMFPKAGKNWMLRECTQTN</sequence>
<keyword evidence="1" id="KW-0489">Methyltransferase</keyword>
<dbReference type="VEuPathDB" id="FungiDB:ASPFODRAFT_55950"/>
<organism evidence="1 2">
    <name type="scientific">Aspergillus kawachii</name>
    <name type="common">White koji mold</name>
    <name type="synonym">Aspergillus awamori var. kawachi</name>
    <dbReference type="NCBI Taxonomy" id="1069201"/>
    <lineage>
        <taxon>Eukaryota</taxon>
        <taxon>Fungi</taxon>
        <taxon>Dikarya</taxon>
        <taxon>Ascomycota</taxon>
        <taxon>Pezizomycotina</taxon>
        <taxon>Eurotiomycetes</taxon>
        <taxon>Eurotiomycetidae</taxon>
        <taxon>Eurotiales</taxon>
        <taxon>Aspergillaceae</taxon>
        <taxon>Aspergillus</taxon>
        <taxon>Aspergillus subgen. Circumdati</taxon>
    </lineage>
</organism>
<keyword evidence="1" id="KW-0808">Transferase</keyword>
<dbReference type="GO" id="GO:0032259">
    <property type="term" value="P:methylation"/>
    <property type="evidence" value="ECO:0007669"/>
    <property type="project" value="UniProtKB-KW"/>
</dbReference>
<dbReference type="EMBL" id="BCWF01000021">
    <property type="protein sequence ID" value="GAT27093.1"/>
    <property type="molecule type" value="Genomic_DNA"/>
</dbReference>
<evidence type="ECO:0000313" key="2">
    <source>
        <dbReference type="Proteomes" id="UP000075230"/>
    </source>
</evidence>
<accession>A0A146FPQ4</accession>
<dbReference type="GO" id="GO:0008168">
    <property type="term" value="F:methyltransferase activity"/>
    <property type="evidence" value="ECO:0007669"/>
    <property type="project" value="UniProtKB-KW"/>
</dbReference>
<protein>
    <submittedName>
        <fullName evidence="1">RNA methylase family protein</fullName>
    </submittedName>
</protein>